<reference evidence="3 4" key="1">
    <citation type="submission" date="2019-05" db="EMBL/GenBank/DDBJ databases">
        <title>Nesterenkonia sp. GY239, isolated from the Southern Atlantic Ocean.</title>
        <authorList>
            <person name="Zhang G."/>
        </authorList>
    </citation>
    <scope>NUCLEOTIDE SEQUENCE [LARGE SCALE GENOMIC DNA]</scope>
    <source>
        <strain evidence="3 4">GY239</strain>
    </source>
</reference>
<keyword evidence="4" id="KW-1185">Reference proteome</keyword>
<dbReference type="InterPro" id="IPR007569">
    <property type="entry name" value="DUF559"/>
</dbReference>
<evidence type="ECO:0000313" key="3">
    <source>
        <dbReference type="EMBL" id="TLP76921.1"/>
    </source>
</evidence>
<dbReference type="Gene3D" id="3.40.960.10">
    <property type="entry name" value="VSR Endonuclease"/>
    <property type="match status" value="1"/>
</dbReference>
<organism evidence="3 4">
    <name type="scientific">Nesterenkonia sphaerica</name>
    <dbReference type="NCBI Taxonomy" id="1804988"/>
    <lineage>
        <taxon>Bacteria</taxon>
        <taxon>Bacillati</taxon>
        <taxon>Actinomycetota</taxon>
        <taxon>Actinomycetes</taxon>
        <taxon>Micrococcales</taxon>
        <taxon>Micrococcaceae</taxon>
        <taxon>Nesterenkonia</taxon>
    </lineage>
</organism>
<feature type="region of interest" description="Disordered" evidence="1">
    <location>
        <begin position="44"/>
        <end position="68"/>
    </location>
</feature>
<dbReference type="AlphaFoldDB" id="A0A5R9AE13"/>
<evidence type="ECO:0000313" key="4">
    <source>
        <dbReference type="Proteomes" id="UP000306544"/>
    </source>
</evidence>
<sequence>MRPPNPLPPELVGGVFTRSQARDLGVSSDRLRARDIQRIAHATYRHQPLTVGAGPGEEGPRPAASQATDPGHVELLRALCTRSAVVRVSHITAAVLHGVALPRRWTEDHTLHLLGRSSSHGSSADPRVRVHRVSAVPECSYRLHGVPVSPPEELFVELARYLRVPELVVVGDQLVRRPRSGLETRAAAWTTLQELGDSVGRGRGRLGILRAREALRMVRVGADSPPETLLRLALMEAGLPEPQLQVLLEAADPYSPVGDAGYRDHRLVIQYDGEHHFTPEQQARDQRRNAQFEAAGWTVMLANRVDLRENFRGLVSRVKRHLAAPRSSSPGTPRL</sequence>
<evidence type="ECO:0000256" key="1">
    <source>
        <dbReference type="SAM" id="MobiDB-lite"/>
    </source>
</evidence>
<protein>
    <submittedName>
        <fullName evidence="3">DUF559 domain-containing protein</fullName>
    </submittedName>
</protein>
<dbReference type="Proteomes" id="UP000306544">
    <property type="component" value="Unassembled WGS sequence"/>
</dbReference>
<dbReference type="RefSeq" id="WP_138170064.1">
    <property type="nucleotide sequence ID" value="NZ_VAWA01000006.1"/>
</dbReference>
<comment type="caution">
    <text evidence="3">The sequence shown here is derived from an EMBL/GenBank/DDBJ whole genome shotgun (WGS) entry which is preliminary data.</text>
</comment>
<name>A0A5R9AE13_9MICC</name>
<gene>
    <name evidence="3" type="ORF">FEF27_06675</name>
</gene>
<dbReference type="Pfam" id="PF04480">
    <property type="entry name" value="DUF559"/>
    <property type="match status" value="1"/>
</dbReference>
<evidence type="ECO:0000259" key="2">
    <source>
        <dbReference type="Pfam" id="PF04480"/>
    </source>
</evidence>
<proteinExistence type="predicted"/>
<dbReference type="EMBL" id="VAWA01000006">
    <property type="protein sequence ID" value="TLP76921.1"/>
    <property type="molecule type" value="Genomic_DNA"/>
</dbReference>
<accession>A0A5R9AE13</accession>
<dbReference type="InterPro" id="IPR011335">
    <property type="entry name" value="Restrct_endonuc-II-like"/>
</dbReference>
<feature type="domain" description="DUF559" evidence="2">
    <location>
        <begin position="263"/>
        <end position="319"/>
    </location>
</feature>
<dbReference type="OrthoDB" id="3234479at2"/>
<dbReference type="SUPFAM" id="SSF52980">
    <property type="entry name" value="Restriction endonuclease-like"/>
    <property type="match status" value="1"/>
</dbReference>